<comment type="caution">
    <text evidence="1">The sequence shown here is derived from an EMBL/GenBank/DDBJ whole genome shotgun (WGS) entry which is preliminary data.</text>
</comment>
<keyword evidence="2" id="KW-1185">Reference proteome</keyword>
<sequence>MYGARESKRKRDLPIPLAWVRPVRKQGRRWRMGFEEEIVGRSRGRDWRREREGDARERMNGRVAASGDWRREIEGGGRERMEGGWQRLEAR</sequence>
<dbReference type="AlphaFoldDB" id="A0AA88DT07"/>
<proteinExistence type="predicted"/>
<gene>
    <name evidence="1" type="ORF">TIFTF001_030245</name>
</gene>
<protein>
    <submittedName>
        <fullName evidence="1">Uncharacterized protein</fullName>
    </submittedName>
</protein>
<organism evidence="1 2">
    <name type="scientific">Ficus carica</name>
    <name type="common">Common fig</name>
    <dbReference type="NCBI Taxonomy" id="3494"/>
    <lineage>
        <taxon>Eukaryota</taxon>
        <taxon>Viridiplantae</taxon>
        <taxon>Streptophyta</taxon>
        <taxon>Embryophyta</taxon>
        <taxon>Tracheophyta</taxon>
        <taxon>Spermatophyta</taxon>
        <taxon>Magnoliopsida</taxon>
        <taxon>eudicotyledons</taxon>
        <taxon>Gunneridae</taxon>
        <taxon>Pentapetalae</taxon>
        <taxon>rosids</taxon>
        <taxon>fabids</taxon>
        <taxon>Rosales</taxon>
        <taxon>Moraceae</taxon>
        <taxon>Ficeae</taxon>
        <taxon>Ficus</taxon>
    </lineage>
</organism>
<accession>A0AA88DT07</accession>
<name>A0AA88DT07_FICCA</name>
<evidence type="ECO:0000313" key="1">
    <source>
        <dbReference type="EMBL" id="GMN61155.1"/>
    </source>
</evidence>
<reference evidence="1" key="1">
    <citation type="submission" date="2023-07" db="EMBL/GenBank/DDBJ databases">
        <title>draft genome sequence of fig (Ficus carica).</title>
        <authorList>
            <person name="Takahashi T."/>
            <person name="Nishimura K."/>
        </authorList>
    </citation>
    <scope>NUCLEOTIDE SEQUENCE</scope>
</reference>
<dbReference type="EMBL" id="BTGU01000107">
    <property type="protein sequence ID" value="GMN61155.1"/>
    <property type="molecule type" value="Genomic_DNA"/>
</dbReference>
<dbReference type="Proteomes" id="UP001187192">
    <property type="component" value="Unassembled WGS sequence"/>
</dbReference>
<evidence type="ECO:0000313" key="2">
    <source>
        <dbReference type="Proteomes" id="UP001187192"/>
    </source>
</evidence>